<dbReference type="SUPFAM" id="SSF54593">
    <property type="entry name" value="Glyoxalase/Bleomycin resistance protein/Dihydroxybiphenyl dioxygenase"/>
    <property type="match status" value="1"/>
</dbReference>
<name>A0A7W7WLB4_9ACTN</name>
<dbReference type="Proteomes" id="UP000573327">
    <property type="component" value="Unassembled WGS sequence"/>
</dbReference>
<reference evidence="2 3" key="1">
    <citation type="submission" date="2020-08" db="EMBL/GenBank/DDBJ databases">
        <title>Sequencing the genomes of 1000 actinobacteria strains.</title>
        <authorList>
            <person name="Klenk H.-P."/>
        </authorList>
    </citation>
    <scope>NUCLEOTIDE SEQUENCE [LARGE SCALE GENOMIC DNA]</scope>
    <source>
        <strain evidence="2 3">DSM 44786</strain>
    </source>
</reference>
<gene>
    <name evidence="2" type="ORF">F4556_007162</name>
</gene>
<evidence type="ECO:0000313" key="3">
    <source>
        <dbReference type="Proteomes" id="UP000573327"/>
    </source>
</evidence>
<feature type="domain" description="Glyoxalase-like" evidence="1">
    <location>
        <begin position="10"/>
        <end position="153"/>
    </location>
</feature>
<accession>A0A7W7WLB4</accession>
<protein>
    <recommendedName>
        <fullName evidence="1">Glyoxalase-like domain-containing protein</fullName>
    </recommendedName>
</protein>
<dbReference type="PANTHER" id="PTHR35908:SF1">
    <property type="entry name" value="CONSERVED PROTEIN"/>
    <property type="match status" value="1"/>
</dbReference>
<proteinExistence type="predicted"/>
<dbReference type="InterPro" id="IPR041581">
    <property type="entry name" value="Glyoxalase_6"/>
</dbReference>
<dbReference type="PANTHER" id="PTHR35908">
    <property type="entry name" value="HYPOTHETICAL FUSION PROTEIN"/>
    <property type="match status" value="1"/>
</dbReference>
<organism evidence="2 3">
    <name type="scientific">Kitasatospora gansuensis</name>
    <dbReference type="NCBI Taxonomy" id="258050"/>
    <lineage>
        <taxon>Bacteria</taxon>
        <taxon>Bacillati</taxon>
        <taxon>Actinomycetota</taxon>
        <taxon>Actinomycetes</taxon>
        <taxon>Kitasatosporales</taxon>
        <taxon>Streptomycetaceae</taxon>
        <taxon>Kitasatospora</taxon>
    </lineage>
</organism>
<dbReference type="EMBL" id="JACHJR010000001">
    <property type="protein sequence ID" value="MBB4951627.1"/>
    <property type="molecule type" value="Genomic_DNA"/>
</dbReference>
<dbReference type="InterPro" id="IPR029068">
    <property type="entry name" value="Glyas_Bleomycin-R_OHBP_Dase"/>
</dbReference>
<sequence>MTSTPMHWKLVVDTHDPHTQADFWAAALHYQVEDHSPLIGKLLDLGAIPPELVIDHHGRRAWRDAAAVRHPDEPFDPESGTGLGRRILFNRVPESEKKIVKNRLHIDLHGPAGQRDKEVERLTALGANIFRHVKEPAGEWVVMTDPEGNEFCVH</sequence>
<dbReference type="AlphaFoldDB" id="A0A7W7WLB4"/>
<evidence type="ECO:0000313" key="2">
    <source>
        <dbReference type="EMBL" id="MBB4951627.1"/>
    </source>
</evidence>
<evidence type="ECO:0000259" key="1">
    <source>
        <dbReference type="Pfam" id="PF18029"/>
    </source>
</evidence>
<comment type="caution">
    <text evidence="2">The sequence shown here is derived from an EMBL/GenBank/DDBJ whole genome shotgun (WGS) entry which is preliminary data.</text>
</comment>
<dbReference type="Gene3D" id="3.10.180.10">
    <property type="entry name" value="2,3-Dihydroxybiphenyl 1,2-Dioxygenase, domain 1"/>
    <property type="match status" value="1"/>
</dbReference>
<dbReference type="RefSeq" id="WP_184923718.1">
    <property type="nucleotide sequence ID" value="NZ_JACHJR010000001.1"/>
</dbReference>
<keyword evidence="3" id="KW-1185">Reference proteome</keyword>
<dbReference type="Pfam" id="PF18029">
    <property type="entry name" value="Glyoxalase_6"/>
    <property type="match status" value="1"/>
</dbReference>